<dbReference type="InterPro" id="IPR043133">
    <property type="entry name" value="GTP-CH-I_C/QueF"/>
</dbReference>
<evidence type="ECO:0000256" key="7">
    <source>
        <dbReference type="ARBA" id="ARBA00032903"/>
    </source>
</evidence>
<dbReference type="STRING" id="68775.A0A5C3LX29"/>
<dbReference type="GO" id="GO:0004150">
    <property type="term" value="F:dihydroneopterin aldolase activity"/>
    <property type="evidence" value="ECO:0007669"/>
    <property type="project" value="UniProtKB-EC"/>
</dbReference>
<dbReference type="InterPro" id="IPR006156">
    <property type="entry name" value="Dihydroneopterin_aldolase"/>
</dbReference>
<evidence type="ECO:0000256" key="3">
    <source>
        <dbReference type="ARBA" id="ARBA00005708"/>
    </source>
</evidence>
<dbReference type="PANTHER" id="PTHR42844">
    <property type="entry name" value="DIHYDRONEOPTERIN ALDOLASE 1-RELATED"/>
    <property type="match status" value="1"/>
</dbReference>
<comment type="catalytic activity">
    <reaction evidence="1">
        <text>7,8-dihydroneopterin = 6-hydroxymethyl-7,8-dihydropterin + glycolaldehyde</text>
        <dbReference type="Rhea" id="RHEA:10540"/>
        <dbReference type="ChEBI" id="CHEBI:17001"/>
        <dbReference type="ChEBI" id="CHEBI:17071"/>
        <dbReference type="ChEBI" id="CHEBI:44841"/>
        <dbReference type="EC" id="4.1.2.25"/>
    </reaction>
</comment>
<evidence type="ECO:0000313" key="9">
    <source>
        <dbReference type="EMBL" id="TFK37500.1"/>
    </source>
</evidence>
<comment type="similarity">
    <text evidence="3">Belongs to the DHNA family.</text>
</comment>
<dbReference type="OrthoDB" id="5425486at2759"/>
<sequence length="255" mass="28021">MSHNLPPTTDVVFVDTLRLSANIGPDCWNKERAQPVEISVYLHLTNEYLKAAGESDNVLDSVHYGHLSKSISKLVKSRADDDSGFNGVDDLIQATTDEAFSLAKEAASEVRVIVNVPKLILLAGGFSVDVTTPSARRVDGGMKKVFIRDIVLPVLIGVNPPEREAKQRVITNIVLYESTKPHPPIDYPDLVSKLTKDMETSAYLTLEKFVMQIIHSACLYCEHIDVATVKAQKPSALSFAQSSGVEITRQRSAFI</sequence>
<dbReference type="InterPro" id="IPR006157">
    <property type="entry name" value="FolB_dom"/>
</dbReference>
<accession>A0A5C3LX29</accession>
<evidence type="ECO:0000259" key="8">
    <source>
        <dbReference type="SMART" id="SM00905"/>
    </source>
</evidence>
<evidence type="ECO:0000256" key="4">
    <source>
        <dbReference type="ARBA" id="ARBA00013043"/>
    </source>
</evidence>
<dbReference type="SMART" id="SM00905">
    <property type="entry name" value="FolB"/>
    <property type="match status" value="2"/>
</dbReference>
<comment type="pathway">
    <text evidence="2">Cofactor biosynthesis; tetrahydrofolate biosynthesis; 2-amino-4-hydroxy-6-hydroxymethyl-7,8-dihydropteridine diphosphate from 7,8-dihydroneopterin triphosphate: step 3/4.</text>
</comment>
<organism evidence="9 10">
    <name type="scientific">Crucibulum laeve</name>
    <dbReference type="NCBI Taxonomy" id="68775"/>
    <lineage>
        <taxon>Eukaryota</taxon>
        <taxon>Fungi</taxon>
        <taxon>Dikarya</taxon>
        <taxon>Basidiomycota</taxon>
        <taxon>Agaricomycotina</taxon>
        <taxon>Agaricomycetes</taxon>
        <taxon>Agaricomycetidae</taxon>
        <taxon>Agaricales</taxon>
        <taxon>Agaricineae</taxon>
        <taxon>Nidulariaceae</taxon>
        <taxon>Crucibulum</taxon>
    </lineage>
</organism>
<protein>
    <recommendedName>
        <fullName evidence="4">dihydroneopterin aldolase</fullName>
        <ecNumber evidence="4">4.1.2.25</ecNumber>
    </recommendedName>
    <alternativeName>
        <fullName evidence="7">7,8-dihydroneopterin aldolase</fullName>
    </alternativeName>
</protein>
<gene>
    <name evidence="9" type="ORF">BDQ12DRAFT_698978</name>
</gene>
<evidence type="ECO:0000256" key="1">
    <source>
        <dbReference type="ARBA" id="ARBA00001353"/>
    </source>
</evidence>
<evidence type="ECO:0000256" key="2">
    <source>
        <dbReference type="ARBA" id="ARBA00005013"/>
    </source>
</evidence>
<dbReference type="EMBL" id="ML213607">
    <property type="protein sequence ID" value="TFK37500.1"/>
    <property type="molecule type" value="Genomic_DNA"/>
</dbReference>
<keyword evidence="10" id="KW-1185">Reference proteome</keyword>
<feature type="domain" description="Dihydroneopterin aldolase/epimerase" evidence="8">
    <location>
        <begin position="12"/>
        <end position="132"/>
    </location>
</feature>
<feature type="domain" description="Dihydroneopterin aldolase/epimerase" evidence="8">
    <location>
        <begin position="145"/>
        <end position="249"/>
    </location>
</feature>
<dbReference type="GO" id="GO:0005737">
    <property type="term" value="C:cytoplasm"/>
    <property type="evidence" value="ECO:0007669"/>
    <property type="project" value="TreeGrafter"/>
</dbReference>
<name>A0A5C3LX29_9AGAR</name>
<dbReference type="EC" id="4.1.2.25" evidence="4"/>
<dbReference type="GO" id="GO:0046656">
    <property type="term" value="P:folic acid biosynthetic process"/>
    <property type="evidence" value="ECO:0007669"/>
    <property type="project" value="UniProtKB-KW"/>
</dbReference>
<dbReference type="SUPFAM" id="SSF55620">
    <property type="entry name" value="Tetrahydrobiopterin biosynthesis enzymes-like"/>
    <property type="match status" value="2"/>
</dbReference>
<proteinExistence type="inferred from homology"/>
<dbReference type="AlphaFoldDB" id="A0A5C3LX29"/>
<evidence type="ECO:0000313" key="10">
    <source>
        <dbReference type="Proteomes" id="UP000308652"/>
    </source>
</evidence>
<dbReference type="Pfam" id="PF02152">
    <property type="entry name" value="FolB"/>
    <property type="match status" value="2"/>
</dbReference>
<dbReference type="PANTHER" id="PTHR42844:SF1">
    <property type="entry name" value="DIHYDRONEOPTERIN ALDOLASE 1-RELATED"/>
    <property type="match status" value="1"/>
</dbReference>
<dbReference type="Gene3D" id="3.30.1130.10">
    <property type="match status" value="2"/>
</dbReference>
<dbReference type="Proteomes" id="UP000308652">
    <property type="component" value="Unassembled WGS sequence"/>
</dbReference>
<keyword evidence="5" id="KW-0289">Folate biosynthesis</keyword>
<evidence type="ECO:0000256" key="5">
    <source>
        <dbReference type="ARBA" id="ARBA00022909"/>
    </source>
</evidence>
<evidence type="ECO:0000256" key="6">
    <source>
        <dbReference type="ARBA" id="ARBA00023239"/>
    </source>
</evidence>
<keyword evidence="6" id="KW-0456">Lyase</keyword>
<reference evidence="9 10" key="1">
    <citation type="journal article" date="2019" name="Nat. Ecol. Evol.">
        <title>Megaphylogeny resolves global patterns of mushroom evolution.</title>
        <authorList>
            <person name="Varga T."/>
            <person name="Krizsan K."/>
            <person name="Foldi C."/>
            <person name="Dima B."/>
            <person name="Sanchez-Garcia M."/>
            <person name="Sanchez-Ramirez S."/>
            <person name="Szollosi G.J."/>
            <person name="Szarkandi J.G."/>
            <person name="Papp V."/>
            <person name="Albert L."/>
            <person name="Andreopoulos W."/>
            <person name="Angelini C."/>
            <person name="Antonin V."/>
            <person name="Barry K.W."/>
            <person name="Bougher N.L."/>
            <person name="Buchanan P."/>
            <person name="Buyck B."/>
            <person name="Bense V."/>
            <person name="Catcheside P."/>
            <person name="Chovatia M."/>
            <person name="Cooper J."/>
            <person name="Damon W."/>
            <person name="Desjardin D."/>
            <person name="Finy P."/>
            <person name="Geml J."/>
            <person name="Haridas S."/>
            <person name="Hughes K."/>
            <person name="Justo A."/>
            <person name="Karasinski D."/>
            <person name="Kautmanova I."/>
            <person name="Kiss B."/>
            <person name="Kocsube S."/>
            <person name="Kotiranta H."/>
            <person name="LaButti K.M."/>
            <person name="Lechner B.E."/>
            <person name="Liimatainen K."/>
            <person name="Lipzen A."/>
            <person name="Lukacs Z."/>
            <person name="Mihaltcheva S."/>
            <person name="Morgado L.N."/>
            <person name="Niskanen T."/>
            <person name="Noordeloos M.E."/>
            <person name="Ohm R.A."/>
            <person name="Ortiz-Santana B."/>
            <person name="Ovrebo C."/>
            <person name="Racz N."/>
            <person name="Riley R."/>
            <person name="Savchenko A."/>
            <person name="Shiryaev A."/>
            <person name="Soop K."/>
            <person name="Spirin V."/>
            <person name="Szebenyi C."/>
            <person name="Tomsovsky M."/>
            <person name="Tulloss R.E."/>
            <person name="Uehling J."/>
            <person name="Grigoriev I.V."/>
            <person name="Vagvolgyi C."/>
            <person name="Papp T."/>
            <person name="Martin F.M."/>
            <person name="Miettinen O."/>
            <person name="Hibbett D.S."/>
            <person name="Nagy L.G."/>
        </authorList>
    </citation>
    <scope>NUCLEOTIDE SEQUENCE [LARGE SCALE GENOMIC DNA]</scope>
    <source>
        <strain evidence="9 10">CBS 166.37</strain>
    </source>
</reference>